<name>A0A382SKZ5_9ZZZZ</name>
<gene>
    <name evidence="1" type="ORF">METZ01_LOCUS363418</name>
</gene>
<accession>A0A382SKZ5</accession>
<dbReference type="InterPro" id="IPR011990">
    <property type="entry name" value="TPR-like_helical_dom_sf"/>
</dbReference>
<proteinExistence type="predicted"/>
<dbReference type="EMBL" id="UINC01129873">
    <property type="protein sequence ID" value="SVD10564.1"/>
    <property type="molecule type" value="Genomic_DNA"/>
</dbReference>
<dbReference type="SUPFAM" id="SSF48452">
    <property type="entry name" value="TPR-like"/>
    <property type="match status" value="1"/>
</dbReference>
<feature type="non-terminal residue" evidence="1">
    <location>
        <position position="246"/>
    </location>
</feature>
<reference evidence="1" key="1">
    <citation type="submission" date="2018-05" db="EMBL/GenBank/DDBJ databases">
        <authorList>
            <person name="Lanie J.A."/>
            <person name="Ng W.-L."/>
            <person name="Kazmierczak K.M."/>
            <person name="Andrzejewski T.M."/>
            <person name="Davidsen T.M."/>
            <person name="Wayne K.J."/>
            <person name="Tettelin H."/>
            <person name="Glass J.I."/>
            <person name="Rusch D."/>
            <person name="Podicherti R."/>
            <person name="Tsui H.-C.T."/>
            <person name="Winkler M.E."/>
        </authorList>
    </citation>
    <scope>NUCLEOTIDE SEQUENCE</scope>
</reference>
<feature type="non-terminal residue" evidence="1">
    <location>
        <position position="1"/>
    </location>
</feature>
<protein>
    <submittedName>
        <fullName evidence="1">Uncharacterized protein</fullName>
    </submittedName>
</protein>
<evidence type="ECO:0000313" key="1">
    <source>
        <dbReference type="EMBL" id="SVD10564.1"/>
    </source>
</evidence>
<organism evidence="1">
    <name type="scientific">marine metagenome</name>
    <dbReference type="NCBI Taxonomy" id="408172"/>
    <lineage>
        <taxon>unclassified sequences</taxon>
        <taxon>metagenomes</taxon>
        <taxon>ecological metagenomes</taxon>
    </lineage>
</organism>
<sequence length="246" mass="27057">VIKSYWLLPLSVILVVGCARQVEMSPQSKLDTAELHYRQGLRALDEDDVWAAQASFERARSLDENHPGVAVGSALVASAQGEFFKARKMLEGALHQDRSFVDAHVALAQVTAKEGMTQGRSPEQWLEPMRRSMTRAAQLAPADGSVPFRHGEIEFDAGEYDPARRALQRSISLAQAPWDERAKQLLTRMQTIERSTPGSPLGARIAAAQSVSRAELAVLLIEELHVEQHLAARRRLEAAAPPPAVE</sequence>
<dbReference type="AlphaFoldDB" id="A0A382SKZ5"/>
<dbReference type="Gene3D" id="1.25.40.10">
    <property type="entry name" value="Tetratricopeptide repeat domain"/>
    <property type="match status" value="1"/>
</dbReference>